<dbReference type="AlphaFoldDB" id="A0A1D1V7K6"/>
<comment type="caution">
    <text evidence="1">The sequence shown here is derived from an EMBL/GenBank/DDBJ whole genome shotgun (WGS) entry which is preliminary data.</text>
</comment>
<gene>
    <name evidence="1" type="primary">RvY_06525-1</name>
    <name evidence="1" type="synonym">RvY_06525.1</name>
    <name evidence="1" type="ORF">RvY_06525</name>
</gene>
<keyword evidence="2" id="KW-1185">Reference proteome</keyword>
<evidence type="ECO:0000313" key="2">
    <source>
        <dbReference type="Proteomes" id="UP000186922"/>
    </source>
</evidence>
<proteinExistence type="predicted"/>
<dbReference type="Proteomes" id="UP000186922">
    <property type="component" value="Unassembled WGS sequence"/>
</dbReference>
<protein>
    <submittedName>
        <fullName evidence="1">Uncharacterized protein</fullName>
    </submittedName>
</protein>
<dbReference type="EMBL" id="BDGG01000003">
    <property type="protein sequence ID" value="GAU94813.1"/>
    <property type="molecule type" value="Genomic_DNA"/>
</dbReference>
<organism evidence="1 2">
    <name type="scientific">Ramazzottius varieornatus</name>
    <name type="common">Water bear</name>
    <name type="synonym">Tardigrade</name>
    <dbReference type="NCBI Taxonomy" id="947166"/>
    <lineage>
        <taxon>Eukaryota</taxon>
        <taxon>Metazoa</taxon>
        <taxon>Ecdysozoa</taxon>
        <taxon>Tardigrada</taxon>
        <taxon>Eutardigrada</taxon>
        <taxon>Parachela</taxon>
        <taxon>Hypsibioidea</taxon>
        <taxon>Ramazzottiidae</taxon>
        <taxon>Ramazzottius</taxon>
    </lineage>
</organism>
<evidence type="ECO:0000313" key="1">
    <source>
        <dbReference type="EMBL" id="GAU94813.1"/>
    </source>
</evidence>
<sequence>MCKCHWRYYLRMSLFAVVYRTMQSSTDRQRAEDPTRVEYLKTHLNSFKGISALKMSDNYH</sequence>
<name>A0A1D1V7K6_RAMVA</name>
<reference evidence="1 2" key="1">
    <citation type="journal article" date="2016" name="Nat. Commun.">
        <title>Extremotolerant tardigrade genome and improved radiotolerance of human cultured cells by tardigrade-unique protein.</title>
        <authorList>
            <person name="Hashimoto T."/>
            <person name="Horikawa D.D."/>
            <person name="Saito Y."/>
            <person name="Kuwahara H."/>
            <person name="Kozuka-Hata H."/>
            <person name="Shin-I T."/>
            <person name="Minakuchi Y."/>
            <person name="Ohishi K."/>
            <person name="Motoyama A."/>
            <person name="Aizu T."/>
            <person name="Enomoto A."/>
            <person name="Kondo K."/>
            <person name="Tanaka S."/>
            <person name="Hara Y."/>
            <person name="Koshikawa S."/>
            <person name="Sagara H."/>
            <person name="Miura T."/>
            <person name="Yokobori S."/>
            <person name="Miyagawa K."/>
            <person name="Suzuki Y."/>
            <person name="Kubo T."/>
            <person name="Oyama M."/>
            <person name="Kohara Y."/>
            <person name="Fujiyama A."/>
            <person name="Arakawa K."/>
            <person name="Katayama T."/>
            <person name="Toyoda A."/>
            <person name="Kunieda T."/>
        </authorList>
    </citation>
    <scope>NUCLEOTIDE SEQUENCE [LARGE SCALE GENOMIC DNA]</scope>
    <source>
        <strain evidence="1 2">YOKOZUNA-1</strain>
    </source>
</reference>
<accession>A0A1D1V7K6</accession>